<accession>A0AAF0I4W4</accession>
<keyword evidence="15" id="KW-1185">Reference proteome</keyword>
<evidence type="ECO:0000313" key="14">
    <source>
        <dbReference type="EMBL" id="WED66705.1"/>
    </source>
</evidence>
<dbReference type="InterPro" id="IPR036890">
    <property type="entry name" value="HATPase_C_sf"/>
</dbReference>
<evidence type="ECO:0000256" key="10">
    <source>
        <dbReference type="ARBA" id="ARBA00068150"/>
    </source>
</evidence>
<feature type="modified residue" description="4-aspartylphosphate" evidence="11">
    <location>
        <position position="611"/>
    </location>
</feature>
<dbReference type="SUPFAM" id="SSF47384">
    <property type="entry name" value="Homodimeric domain of signal transducing histidine kinase"/>
    <property type="match status" value="1"/>
</dbReference>
<dbReference type="InterPro" id="IPR005467">
    <property type="entry name" value="His_kinase_dom"/>
</dbReference>
<dbReference type="SMART" id="SM00387">
    <property type="entry name" value="HATPase_c"/>
    <property type="match status" value="1"/>
</dbReference>
<evidence type="ECO:0000259" key="12">
    <source>
        <dbReference type="PROSITE" id="PS50109"/>
    </source>
</evidence>
<keyword evidence="4" id="KW-0808">Transferase</keyword>
<dbReference type="Gene3D" id="1.10.287.130">
    <property type="match status" value="1"/>
</dbReference>
<comment type="subunit">
    <text evidence="9">At low DSF concentrations, interacts with RpfF.</text>
</comment>
<dbReference type="Pfam" id="PF02518">
    <property type="entry name" value="HATPase_c"/>
    <property type="match status" value="1"/>
</dbReference>
<dbReference type="InterPro" id="IPR036097">
    <property type="entry name" value="HisK_dim/P_sf"/>
</dbReference>
<dbReference type="Pfam" id="PF00072">
    <property type="entry name" value="Response_reg"/>
    <property type="match status" value="2"/>
</dbReference>
<feature type="domain" description="Response regulatory" evidence="13">
    <location>
        <begin position="12"/>
        <end position="129"/>
    </location>
</feature>
<dbReference type="SUPFAM" id="SSF55874">
    <property type="entry name" value="ATPase domain of HSP90 chaperone/DNA topoisomerase II/histidine kinase"/>
    <property type="match status" value="1"/>
</dbReference>
<feature type="domain" description="Response regulatory" evidence="13">
    <location>
        <begin position="562"/>
        <end position="681"/>
    </location>
</feature>
<gene>
    <name evidence="14" type="ORF">PXH66_07560</name>
</gene>
<evidence type="ECO:0000256" key="4">
    <source>
        <dbReference type="ARBA" id="ARBA00022679"/>
    </source>
</evidence>
<dbReference type="EMBL" id="CP119075">
    <property type="protein sequence ID" value="WED66705.1"/>
    <property type="molecule type" value="Genomic_DNA"/>
</dbReference>
<dbReference type="CDD" id="cd16922">
    <property type="entry name" value="HATPase_EvgS-ArcB-TorS-like"/>
    <property type="match status" value="1"/>
</dbReference>
<evidence type="ECO:0000256" key="6">
    <source>
        <dbReference type="ARBA" id="ARBA00022777"/>
    </source>
</evidence>
<dbReference type="InterPro" id="IPR011006">
    <property type="entry name" value="CheY-like_superfamily"/>
</dbReference>
<dbReference type="InterPro" id="IPR003661">
    <property type="entry name" value="HisK_dim/P_dom"/>
</dbReference>
<sequence>MSYHLPHTYSIMVLLVDDQAMVGEAVRRALATETDIDFHYCVNPAAAVKLATEIKPTVILQDLVMPGVDGLTLVREYRKNPATRDTPIIVLSTKEEAAVKSEAFAVGAHDYLVKLPDKIELIARIRHHSKAYINQLQRDAAYTALRESQQQLVDSNTALISLNQKLEEATKAKSEFLANMSHEIRSPMNGVIGMTTLLLDTPLDSEQRDFVDIVRSSGESLLTIINDILDFSKIESGKIELEDHPYTLHQCIEEALELLAPRALDKGLEVISQLDPTLPAMVVGDVTRLRQVIVNLLGNAIKFTAEGEVRVSVSRGETHPSGELTLNITVADTGIGIPPEKQDRLFKSFSQVDSSTTREFGGTGLGLAISKRLIELMSGSVSVESEADQGAKFHFDIKVRVEADTPPRWLAGVPELEGRRMLLLEDNAAQRENFQQLATGWGIDLIAVETAAAAREVLRKPESQFDLVVIDHEMLGNSADAVLTEMAGLPGSAASGVFLFTARGQAKPSRNFRIISKPLRPVSLLEQLARAVTGDQREEKRVASTSPFGDAERSLAERLPLRLLVVDDNAVNQKVACMLLKRLGYVADSVGNGLEALQALDQKTYDLILMDVQMPEMDGYETARRICEKWEPLDRPRPRIVAMTGNAMQGDRELCLEAGMDDYIAKPVRVDEVSAALERWGAECAAAR</sequence>
<protein>
    <recommendedName>
        <fullName evidence="10">Sensory/regulatory protein RpfC</fullName>
        <ecNumber evidence="2">2.7.13.3</ecNumber>
    </recommendedName>
</protein>
<evidence type="ECO:0000256" key="11">
    <source>
        <dbReference type="PROSITE-ProRule" id="PRU00169"/>
    </source>
</evidence>
<dbReference type="FunFam" id="1.10.287.130:FF:000002">
    <property type="entry name" value="Two-component osmosensing histidine kinase"/>
    <property type="match status" value="1"/>
</dbReference>
<evidence type="ECO:0000256" key="7">
    <source>
        <dbReference type="ARBA" id="ARBA00022840"/>
    </source>
</evidence>
<evidence type="ECO:0000256" key="1">
    <source>
        <dbReference type="ARBA" id="ARBA00000085"/>
    </source>
</evidence>
<comment type="catalytic activity">
    <reaction evidence="1">
        <text>ATP + protein L-histidine = ADP + protein N-phospho-L-histidine.</text>
        <dbReference type="EC" id="2.7.13.3"/>
    </reaction>
</comment>
<organism evidence="14 15">
    <name type="scientific">Synoicihabitans lomoniglobus</name>
    <dbReference type="NCBI Taxonomy" id="2909285"/>
    <lineage>
        <taxon>Bacteria</taxon>
        <taxon>Pseudomonadati</taxon>
        <taxon>Verrucomicrobiota</taxon>
        <taxon>Opitutia</taxon>
        <taxon>Opitutales</taxon>
        <taxon>Opitutaceae</taxon>
        <taxon>Synoicihabitans</taxon>
    </lineage>
</organism>
<keyword evidence="8" id="KW-0902">Two-component regulatory system</keyword>
<dbReference type="Gene3D" id="3.30.565.10">
    <property type="entry name" value="Histidine kinase-like ATPase, C-terminal domain"/>
    <property type="match status" value="1"/>
</dbReference>
<evidence type="ECO:0000313" key="15">
    <source>
        <dbReference type="Proteomes" id="UP001218638"/>
    </source>
</evidence>
<reference evidence="14" key="1">
    <citation type="submission" date="2023-03" db="EMBL/GenBank/DDBJ databases">
        <title>Lomoglobus Profundus gen. nov., sp. nov., a novel member of the phylum Verrucomicrobia, isolated from deep-marine sediment of South China Sea.</title>
        <authorList>
            <person name="Ahmad T."/>
            <person name="Ishaq S.E."/>
            <person name="Wang F."/>
        </authorList>
    </citation>
    <scope>NUCLEOTIDE SEQUENCE</scope>
    <source>
        <strain evidence="14">LMO-M01</strain>
    </source>
</reference>
<dbReference type="SUPFAM" id="SSF52172">
    <property type="entry name" value="CheY-like"/>
    <property type="match status" value="3"/>
</dbReference>
<name>A0AAF0I4W4_9BACT</name>
<evidence type="ECO:0000256" key="8">
    <source>
        <dbReference type="ARBA" id="ARBA00023012"/>
    </source>
</evidence>
<dbReference type="PROSITE" id="PS50109">
    <property type="entry name" value="HIS_KIN"/>
    <property type="match status" value="1"/>
</dbReference>
<evidence type="ECO:0000256" key="5">
    <source>
        <dbReference type="ARBA" id="ARBA00022741"/>
    </source>
</evidence>
<evidence type="ECO:0000256" key="2">
    <source>
        <dbReference type="ARBA" id="ARBA00012438"/>
    </source>
</evidence>
<keyword evidence="5" id="KW-0547">Nucleotide-binding</keyword>
<dbReference type="GO" id="GO:0000155">
    <property type="term" value="F:phosphorelay sensor kinase activity"/>
    <property type="evidence" value="ECO:0007669"/>
    <property type="project" value="InterPro"/>
</dbReference>
<feature type="domain" description="Histidine kinase" evidence="12">
    <location>
        <begin position="179"/>
        <end position="401"/>
    </location>
</feature>
<keyword evidence="3 11" id="KW-0597">Phosphoprotein</keyword>
<dbReference type="AlphaFoldDB" id="A0AAF0I4W4"/>
<dbReference type="InterPro" id="IPR003594">
    <property type="entry name" value="HATPase_dom"/>
</dbReference>
<keyword evidence="6" id="KW-0418">Kinase</keyword>
<evidence type="ECO:0000259" key="13">
    <source>
        <dbReference type="PROSITE" id="PS50110"/>
    </source>
</evidence>
<dbReference type="Pfam" id="PF00512">
    <property type="entry name" value="HisKA"/>
    <property type="match status" value="1"/>
</dbReference>
<dbReference type="CDD" id="cd17575">
    <property type="entry name" value="REC_WspR-like"/>
    <property type="match status" value="1"/>
</dbReference>
<dbReference type="SMART" id="SM00448">
    <property type="entry name" value="REC"/>
    <property type="match status" value="3"/>
</dbReference>
<dbReference type="FunFam" id="3.30.565.10:FF:000010">
    <property type="entry name" value="Sensor histidine kinase RcsC"/>
    <property type="match status" value="1"/>
</dbReference>
<proteinExistence type="predicted"/>
<dbReference type="PANTHER" id="PTHR45339">
    <property type="entry name" value="HYBRID SIGNAL TRANSDUCTION HISTIDINE KINASE J"/>
    <property type="match status" value="1"/>
</dbReference>
<dbReference type="Gene3D" id="3.40.50.2300">
    <property type="match status" value="3"/>
</dbReference>
<dbReference type="RefSeq" id="WP_330928867.1">
    <property type="nucleotide sequence ID" value="NZ_CP119075.1"/>
</dbReference>
<dbReference type="CDD" id="cd00082">
    <property type="entry name" value="HisKA"/>
    <property type="match status" value="1"/>
</dbReference>
<dbReference type="PANTHER" id="PTHR45339:SF1">
    <property type="entry name" value="HYBRID SIGNAL TRANSDUCTION HISTIDINE KINASE J"/>
    <property type="match status" value="1"/>
</dbReference>
<dbReference type="PRINTS" id="PR00344">
    <property type="entry name" value="BCTRLSENSOR"/>
</dbReference>
<dbReference type="InterPro" id="IPR001789">
    <property type="entry name" value="Sig_transdc_resp-reg_receiver"/>
</dbReference>
<dbReference type="InterPro" id="IPR004358">
    <property type="entry name" value="Sig_transdc_His_kin-like_C"/>
</dbReference>
<dbReference type="CDD" id="cd17546">
    <property type="entry name" value="REC_hyHK_CKI1_RcsC-like"/>
    <property type="match status" value="1"/>
</dbReference>
<dbReference type="GO" id="GO:0005524">
    <property type="term" value="F:ATP binding"/>
    <property type="evidence" value="ECO:0007669"/>
    <property type="project" value="UniProtKB-KW"/>
</dbReference>
<feature type="domain" description="Response regulatory" evidence="13">
    <location>
        <begin position="420"/>
        <end position="532"/>
    </location>
</feature>
<dbReference type="EC" id="2.7.13.3" evidence="2"/>
<evidence type="ECO:0000256" key="3">
    <source>
        <dbReference type="ARBA" id="ARBA00022553"/>
    </source>
</evidence>
<keyword evidence="7" id="KW-0067">ATP-binding</keyword>
<dbReference type="SMART" id="SM00388">
    <property type="entry name" value="HisKA"/>
    <property type="match status" value="1"/>
</dbReference>
<dbReference type="KEGG" id="slom:PXH66_07560"/>
<evidence type="ECO:0000256" key="9">
    <source>
        <dbReference type="ARBA" id="ARBA00064003"/>
    </source>
</evidence>
<feature type="modified residue" description="4-aspartylphosphate" evidence="11">
    <location>
        <position position="62"/>
    </location>
</feature>
<dbReference type="Proteomes" id="UP001218638">
    <property type="component" value="Chromosome"/>
</dbReference>
<feature type="modified residue" description="4-aspartylphosphate" evidence="11">
    <location>
        <position position="471"/>
    </location>
</feature>
<dbReference type="PROSITE" id="PS50110">
    <property type="entry name" value="RESPONSE_REGULATORY"/>
    <property type="match status" value="3"/>
</dbReference>